<name>G3MQ68_AMBMU</name>
<organism evidence="2">
    <name type="scientific">Amblyomma maculatum</name>
    <name type="common">Gulf Coast tick</name>
    <dbReference type="NCBI Taxonomy" id="34609"/>
    <lineage>
        <taxon>Eukaryota</taxon>
        <taxon>Metazoa</taxon>
        <taxon>Ecdysozoa</taxon>
        <taxon>Arthropoda</taxon>
        <taxon>Chelicerata</taxon>
        <taxon>Arachnida</taxon>
        <taxon>Acari</taxon>
        <taxon>Parasitiformes</taxon>
        <taxon>Ixodida</taxon>
        <taxon>Ixodoidea</taxon>
        <taxon>Ixodidae</taxon>
        <taxon>Amblyomminae</taxon>
        <taxon>Amblyomma</taxon>
    </lineage>
</organism>
<dbReference type="AlphaFoldDB" id="G3MQ68"/>
<keyword evidence="1" id="KW-0732">Signal</keyword>
<evidence type="ECO:0000313" key="2">
    <source>
        <dbReference type="EMBL" id="AEO35636.1"/>
    </source>
</evidence>
<sequence>MKALKLFAGILFVGLRATAEKLETGVAECDFSGFDLDNEVDKLVDKLREINTGRPEEYEPIFGLDGSYLQAIGLNKIRRYGPAVPYCLNGKAMTLVDFINLGDVQFNTPWKLCSGHQGNMTLRAEYSRFTVQLLIRSRDTGEKYLAMNYDHPVLPVHNYNVKIFVEGLGDVGRITGIVFSVLVPSIPEEIWVGSTLSSFRVAFRNALESSNDVF</sequence>
<feature type="signal peptide" evidence="1">
    <location>
        <begin position="1"/>
        <end position="19"/>
    </location>
</feature>
<protein>
    <submittedName>
        <fullName evidence="2">Uncharacterized protein</fullName>
    </submittedName>
</protein>
<feature type="chain" id="PRO_5003447249" evidence="1">
    <location>
        <begin position="20"/>
        <end position="214"/>
    </location>
</feature>
<reference evidence="2" key="1">
    <citation type="journal article" date="2011" name="PLoS ONE">
        <title>A deep insight into the sialotranscriptome of the gulf coast tick, Amblyomma maculatum.</title>
        <authorList>
            <person name="Karim S."/>
            <person name="Singh P."/>
            <person name="Ribeiro J.M."/>
        </authorList>
    </citation>
    <scope>NUCLEOTIDE SEQUENCE</scope>
    <source>
        <tissue evidence="2">Salivary gland</tissue>
    </source>
</reference>
<proteinExistence type="evidence at transcript level"/>
<evidence type="ECO:0000256" key="1">
    <source>
        <dbReference type="SAM" id="SignalP"/>
    </source>
</evidence>
<dbReference type="EMBL" id="JO844019">
    <property type="protein sequence ID" value="AEO35636.1"/>
    <property type="molecule type" value="mRNA"/>
</dbReference>
<accession>G3MQ68</accession>